<sequence length="191" mass="22495">MNYTLPTSVEIDGTSYEIRTDFRVIFDICSVLDDRELSDYEKKVCIVEMFYPDLQGKYPAIEDLVERCFWFIRCGEPVDKQKKPKLVDWEQDFPYITSSVNRVLGTDIRGIPYDAEHNTGGLHWWTFISAYNEIGSECTFAQIVRIRDKKARGKKLDKEDAEWYRKNQELVDFRKVYSDAEKDFLKQWGAG</sequence>
<protein>
    <recommendedName>
        <fullName evidence="2">Bacteriophage Gp15 protein</fullName>
    </recommendedName>
</protein>
<name>A0A8S5M4V4_9CAUD</name>
<proteinExistence type="predicted"/>
<organism evidence="1">
    <name type="scientific">Siphoviridae sp. ctEQg15</name>
    <dbReference type="NCBI Taxonomy" id="2826205"/>
    <lineage>
        <taxon>Viruses</taxon>
        <taxon>Duplodnaviria</taxon>
        <taxon>Heunggongvirae</taxon>
        <taxon>Uroviricota</taxon>
        <taxon>Caudoviricetes</taxon>
    </lineage>
</organism>
<accession>A0A8S5M4V4</accession>
<dbReference type="Pfam" id="PF06854">
    <property type="entry name" value="Phage_Gp15"/>
    <property type="match status" value="1"/>
</dbReference>
<dbReference type="EMBL" id="BK014822">
    <property type="protein sequence ID" value="DAD77258.1"/>
    <property type="molecule type" value="Genomic_DNA"/>
</dbReference>
<dbReference type="InterPro" id="IPR009660">
    <property type="entry name" value="Phage_A500_Gp15"/>
</dbReference>
<evidence type="ECO:0008006" key="2">
    <source>
        <dbReference type="Google" id="ProtNLM"/>
    </source>
</evidence>
<evidence type="ECO:0000313" key="1">
    <source>
        <dbReference type="EMBL" id="DAD77258.1"/>
    </source>
</evidence>
<reference evidence="1" key="1">
    <citation type="journal article" date="2021" name="Proc. Natl. Acad. Sci. U.S.A.">
        <title>A Catalog of Tens of Thousands of Viruses from Human Metagenomes Reveals Hidden Associations with Chronic Diseases.</title>
        <authorList>
            <person name="Tisza M.J."/>
            <person name="Buck C.B."/>
        </authorList>
    </citation>
    <scope>NUCLEOTIDE SEQUENCE</scope>
    <source>
        <strain evidence="1">CtEQg15</strain>
    </source>
</reference>